<organism evidence="1 2">
    <name type="scientific">Haemonchus contortus</name>
    <name type="common">Barber pole worm</name>
    <dbReference type="NCBI Taxonomy" id="6289"/>
    <lineage>
        <taxon>Eukaryota</taxon>
        <taxon>Metazoa</taxon>
        <taxon>Ecdysozoa</taxon>
        <taxon>Nematoda</taxon>
        <taxon>Chromadorea</taxon>
        <taxon>Rhabditida</taxon>
        <taxon>Rhabditina</taxon>
        <taxon>Rhabditomorpha</taxon>
        <taxon>Strongyloidea</taxon>
        <taxon>Trichostrongylidae</taxon>
        <taxon>Haemonchus</taxon>
    </lineage>
</organism>
<keyword evidence="1" id="KW-1185">Reference proteome</keyword>
<proteinExistence type="predicted"/>
<dbReference type="OMA" id="THASKTW"/>
<reference evidence="2" key="1">
    <citation type="submission" date="2020-12" db="UniProtKB">
        <authorList>
            <consortium name="WormBaseParasite"/>
        </authorList>
    </citation>
    <scope>IDENTIFICATION</scope>
    <source>
        <strain evidence="2">MHco3</strain>
    </source>
</reference>
<dbReference type="WBParaSite" id="HCON_00084280-00001">
    <property type="protein sequence ID" value="HCON_00084280-00001"/>
    <property type="gene ID" value="HCON_00084280"/>
</dbReference>
<evidence type="ECO:0000313" key="2">
    <source>
        <dbReference type="WBParaSite" id="HCON_00084280-00001"/>
    </source>
</evidence>
<dbReference type="PANTHER" id="PTHR47027">
    <property type="entry name" value="REVERSE TRANSCRIPTASE DOMAIN-CONTAINING PROTEIN"/>
    <property type="match status" value="1"/>
</dbReference>
<accession>A0A7I4YEW6</accession>
<name>A0A7I4YEW6_HAECO</name>
<dbReference type="PANTHER" id="PTHR47027:SF20">
    <property type="entry name" value="REVERSE TRANSCRIPTASE-LIKE PROTEIN WITH RNA-DIRECTED DNA POLYMERASE DOMAIN"/>
    <property type="match status" value="1"/>
</dbReference>
<protein>
    <submittedName>
        <fullName evidence="2">Endonuclease-reverse transcriptase</fullName>
    </submittedName>
</protein>
<sequence>MLAQFDNAWEKIGLVLILTKTMLIRNGLAPDAPFMLNGTNTSERSSYNYLGREVNMMNDVAPKLSRRKRAAWGALKNIEGVVKKTKNIQLRTHLFDTAVLPALTYASEIWTLRSRDDARDFLIHASADGNPQFQLRRRSKIRDAAGHAKRSRIRWAGHVMRYSDDRFTRAVTDWISCDVKRTPRRPPTRWSDFFTKTLNERNVLPHVPRASAIHWTSVVRDRDEWRRYWRPLEEIDDQLEYR</sequence>
<dbReference type="OrthoDB" id="410104at2759"/>
<evidence type="ECO:0000313" key="1">
    <source>
        <dbReference type="Proteomes" id="UP000025227"/>
    </source>
</evidence>
<dbReference type="AlphaFoldDB" id="A0A7I4YEW6"/>
<dbReference type="Proteomes" id="UP000025227">
    <property type="component" value="Unplaced"/>
</dbReference>